<proteinExistence type="predicted"/>
<keyword evidence="2" id="KW-1185">Reference proteome</keyword>
<sequence>MDNVLTLELTNGKTMTLNEVTSVRITTDDTVITSSPRDFLNIGRAVKYDILYEAGTLTLASDEVKAAHVVEQ</sequence>
<dbReference type="RefSeq" id="WP_068223677.1">
    <property type="nucleotide sequence ID" value="NZ_CP014623.1"/>
</dbReference>
<organism evidence="1 2">
    <name type="scientific">Loigolactobacillus backii</name>
    <dbReference type="NCBI Taxonomy" id="375175"/>
    <lineage>
        <taxon>Bacteria</taxon>
        <taxon>Bacillati</taxon>
        <taxon>Bacillota</taxon>
        <taxon>Bacilli</taxon>
        <taxon>Lactobacillales</taxon>
        <taxon>Lactobacillaceae</taxon>
        <taxon>Loigolactobacillus</taxon>
    </lineage>
</organism>
<name>A0A192H2Y3_9LACO</name>
<dbReference type="OrthoDB" id="2299958at2"/>
<accession>A0A192H2Y3</accession>
<dbReference type="AlphaFoldDB" id="A0A192H2Y3"/>
<evidence type="ECO:0000313" key="1">
    <source>
        <dbReference type="EMBL" id="ANK62725.1"/>
    </source>
</evidence>
<gene>
    <name evidence="1" type="ORF">AYR53_08165</name>
</gene>
<dbReference type="GeneID" id="42982228"/>
<reference evidence="1 2" key="1">
    <citation type="submission" date="2016-03" db="EMBL/GenBank/DDBJ databases">
        <title>Pediococcus and Lactobacillus from brewery environment - whole genome sequencing and assembly.</title>
        <authorList>
            <person name="Behr J."/>
            <person name="Geissler A.J."/>
            <person name="Vogel R.F."/>
        </authorList>
    </citation>
    <scope>NUCLEOTIDE SEQUENCE [LARGE SCALE GENOMIC DNA]</scope>
    <source>
        <strain evidence="1 2">TMW 1.1989</strain>
    </source>
</reference>
<evidence type="ECO:0000313" key="2">
    <source>
        <dbReference type="Proteomes" id="UP000078582"/>
    </source>
</evidence>
<dbReference type="EMBL" id="CP014873">
    <property type="protein sequence ID" value="ANK62725.1"/>
    <property type="molecule type" value="Genomic_DNA"/>
</dbReference>
<protein>
    <submittedName>
        <fullName evidence="1">Uncharacterized protein</fullName>
    </submittedName>
</protein>
<dbReference type="Proteomes" id="UP000078582">
    <property type="component" value="Chromosome"/>
</dbReference>
<dbReference type="KEGG" id="lbt:AYR52_03050"/>